<protein>
    <submittedName>
        <fullName evidence="2">Uncharacterized protein</fullName>
    </submittedName>
</protein>
<keyword evidence="3" id="KW-1185">Reference proteome</keyword>
<keyword evidence="1" id="KW-0175">Coiled coil</keyword>
<dbReference type="EMBL" id="JAVIJP010000032">
    <property type="protein sequence ID" value="KAL3632121.1"/>
    <property type="molecule type" value="Genomic_DNA"/>
</dbReference>
<reference evidence="3" key="1">
    <citation type="journal article" date="2024" name="IScience">
        <title>Strigolactones Initiate the Formation of Haustorium-like Structures in Castilleja.</title>
        <authorList>
            <person name="Buerger M."/>
            <person name="Peterson D."/>
            <person name="Chory J."/>
        </authorList>
    </citation>
    <scope>NUCLEOTIDE SEQUENCE [LARGE SCALE GENOMIC DNA]</scope>
</reference>
<name>A0ABD3CQ62_9LAMI</name>
<sequence>MFVTQIITRKLWATQSGGAAFRNHGVRWMVGKAANRAAVHGSNLPAVPDTVPEEKVEIKGAIEEKERKRKEIENAVDSNLKNYQVLRVEDIVCSSSK</sequence>
<dbReference type="Proteomes" id="UP001632038">
    <property type="component" value="Unassembled WGS sequence"/>
</dbReference>
<gene>
    <name evidence="2" type="ORF">CASFOL_025105</name>
</gene>
<feature type="coiled-coil region" evidence="1">
    <location>
        <begin position="55"/>
        <end position="82"/>
    </location>
</feature>
<accession>A0ABD3CQ62</accession>
<evidence type="ECO:0000313" key="3">
    <source>
        <dbReference type="Proteomes" id="UP001632038"/>
    </source>
</evidence>
<proteinExistence type="predicted"/>
<organism evidence="2 3">
    <name type="scientific">Castilleja foliolosa</name>
    <dbReference type="NCBI Taxonomy" id="1961234"/>
    <lineage>
        <taxon>Eukaryota</taxon>
        <taxon>Viridiplantae</taxon>
        <taxon>Streptophyta</taxon>
        <taxon>Embryophyta</taxon>
        <taxon>Tracheophyta</taxon>
        <taxon>Spermatophyta</taxon>
        <taxon>Magnoliopsida</taxon>
        <taxon>eudicotyledons</taxon>
        <taxon>Gunneridae</taxon>
        <taxon>Pentapetalae</taxon>
        <taxon>asterids</taxon>
        <taxon>lamiids</taxon>
        <taxon>Lamiales</taxon>
        <taxon>Orobanchaceae</taxon>
        <taxon>Pedicularideae</taxon>
        <taxon>Castillejinae</taxon>
        <taxon>Castilleja</taxon>
    </lineage>
</organism>
<dbReference type="AlphaFoldDB" id="A0ABD3CQ62"/>
<evidence type="ECO:0000313" key="2">
    <source>
        <dbReference type="EMBL" id="KAL3632121.1"/>
    </source>
</evidence>
<comment type="caution">
    <text evidence="2">The sequence shown here is derived from an EMBL/GenBank/DDBJ whole genome shotgun (WGS) entry which is preliminary data.</text>
</comment>
<evidence type="ECO:0000256" key="1">
    <source>
        <dbReference type="SAM" id="Coils"/>
    </source>
</evidence>